<protein>
    <recommendedName>
        <fullName evidence="6">PARP-type domain-containing protein</fullName>
    </recommendedName>
</protein>
<gene>
    <name evidence="7" type="ORF">MKW98_027362</name>
</gene>
<dbReference type="AlphaFoldDB" id="A0AAD4XQT1"/>
<dbReference type="PROSITE" id="PS50064">
    <property type="entry name" value="ZF_PARP_2"/>
    <property type="match status" value="1"/>
</dbReference>
<reference evidence="7" key="1">
    <citation type="submission" date="2022-04" db="EMBL/GenBank/DDBJ databases">
        <title>A functionally conserved STORR gene fusion in Papaver species that diverged 16.8 million years ago.</title>
        <authorList>
            <person name="Catania T."/>
        </authorList>
    </citation>
    <scope>NUCLEOTIDE SEQUENCE</scope>
    <source>
        <strain evidence="7">S-188037</strain>
    </source>
</reference>
<dbReference type="GO" id="GO:0005634">
    <property type="term" value="C:nucleus"/>
    <property type="evidence" value="ECO:0007669"/>
    <property type="project" value="UniProtKB-SubCell"/>
</dbReference>
<dbReference type="EMBL" id="JAJJMB010006604">
    <property type="protein sequence ID" value="KAI3934152.1"/>
    <property type="molecule type" value="Genomic_DNA"/>
</dbReference>
<dbReference type="GO" id="GO:0008270">
    <property type="term" value="F:zinc ion binding"/>
    <property type="evidence" value="ECO:0007669"/>
    <property type="project" value="UniProtKB-KW"/>
</dbReference>
<evidence type="ECO:0000256" key="3">
    <source>
        <dbReference type="ARBA" id="ARBA00022771"/>
    </source>
</evidence>
<evidence type="ECO:0000313" key="8">
    <source>
        <dbReference type="Proteomes" id="UP001202328"/>
    </source>
</evidence>
<name>A0AAD4XQT1_9MAGN</name>
<evidence type="ECO:0000256" key="5">
    <source>
        <dbReference type="ARBA" id="ARBA00023242"/>
    </source>
</evidence>
<dbReference type="InterPro" id="IPR036957">
    <property type="entry name" value="Znf_PARP_sf"/>
</dbReference>
<comment type="subcellular location">
    <subcellularLocation>
        <location evidence="1">Nucleus</location>
    </subcellularLocation>
</comment>
<comment type="caution">
    <text evidence="7">The sequence shown here is derived from an EMBL/GenBank/DDBJ whole genome shotgun (WGS) entry which is preliminary data.</text>
</comment>
<sequence length="90" mass="10470">SSHEGLLRWKEVNRCGRIRRRTKVAAEYAKCNRSTCKQCTKAIPSKTLRLGLVERDSMIAAMKGCERLTIKHKMVMDFDYLPKIEEKSIR</sequence>
<feature type="non-terminal residue" evidence="7">
    <location>
        <position position="90"/>
    </location>
</feature>
<accession>A0AAD4XQT1</accession>
<keyword evidence="3" id="KW-0863">Zinc-finger</keyword>
<evidence type="ECO:0000256" key="4">
    <source>
        <dbReference type="ARBA" id="ARBA00022833"/>
    </source>
</evidence>
<keyword evidence="5" id="KW-0539">Nucleus</keyword>
<proteinExistence type="predicted"/>
<dbReference type="Gene3D" id="3.30.1740.10">
    <property type="entry name" value="Zinc finger, PARP-type"/>
    <property type="match status" value="1"/>
</dbReference>
<dbReference type="InterPro" id="IPR001510">
    <property type="entry name" value="Znf_PARP"/>
</dbReference>
<evidence type="ECO:0000256" key="1">
    <source>
        <dbReference type="ARBA" id="ARBA00004123"/>
    </source>
</evidence>
<keyword evidence="8" id="KW-1185">Reference proteome</keyword>
<dbReference type="SUPFAM" id="SSF57716">
    <property type="entry name" value="Glucocorticoid receptor-like (DNA-binding domain)"/>
    <property type="match status" value="1"/>
</dbReference>
<dbReference type="GO" id="GO:0003677">
    <property type="term" value="F:DNA binding"/>
    <property type="evidence" value="ECO:0007669"/>
    <property type="project" value="InterPro"/>
</dbReference>
<keyword evidence="2" id="KW-0479">Metal-binding</keyword>
<feature type="domain" description="PARP-type" evidence="6">
    <location>
        <begin position="24"/>
        <end position="64"/>
    </location>
</feature>
<evidence type="ECO:0000313" key="7">
    <source>
        <dbReference type="EMBL" id="KAI3934152.1"/>
    </source>
</evidence>
<dbReference type="Proteomes" id="UP001202328">
    <property type="component" value="Unassembled WGS sequence"/>
</dbReference>
<evidence type="ECO:0000256" key="2">
    <source>
        <dbReference type="ARBA" id="ARBA00022723"/>
    </source>
</evidence>
<organism evidence="7 8">
    <name type="scientific">Papaver atlanticum</name>
    <dbReference type="NCBI Taxonomy" id="357466"/>
    <lineage>
        <taxon>Eukaryota</taxon>
        <taxon>Viridiplantae</taxon>
        <taxon>Streptophyta</taxon>
        <taxon>Embryophyta</taxon>
        <taxon>Tracheophyta</taxon>
        <taxon>Spermatophyta</taxon>
        <taxon>Magnoliopsida</taxon>
        <taxon>Ranunculales</taxon>
        <taxon>Papaveraceae</taxon>
        <taxon>Papaveroideae</taxon>
        <taxon>Papaver</taxon>
    </lineage>
</organism>
<keyword evidence="4" id="KW-0862">Zinc</keyword>
<evidence type="ECO:0000259" key="6">
    <source>
        <dbReference type="PROSITE" id="PS50064"/>
    </source>
</evidence>